<dbReference type="GO" id="GO:0003723">
    <property type="term" value="F:RNA binding"/>
    <property type="evidence" value="ECO:0007669"/>
    <property type="project" value="UniProtKB-KW"/>
</dbReference>
<evidence type="ECO:0000256" key="3">
    <source>
        <dbReference type="PROSITE-ProRule" id="PRU00182"/>
    </source>
</evidence>
<accession>A0A918IVK9</accession>
<dbReference type="GO" id="GO:0120159">
    <property type="term" value="F:rRNA pseudouridine synthase activity"/>
    <property type="evidence" value="ECO:0007669"/>
    <property type="project" value="UniProtKB-ARBA"/>
</dbReference>
<dbReference type="InterPro" id="IPR020094">
    <property type="entry name" value="TruA/RsuA/RluB/E/F_N"/>
</dbReference>
<comment type="similarity">
    <text evidence="1">Belongs to the pseudouridine synthase RsuA family.</text>
</comment>
<evidence type="ECO:0000313" key="6">
    <source>
        <dbReference type="EMBL" id="GGW33979.1"/>
    </source>
</evidence>
<gene>
    <name evidence="6" type="ORF">GCM10007383_18650</name>
</gene>
<dbReference type="Gene3D" id="3.30.70.580">
    <property type="entry name" value="Pseudouridine synthase I, catalytic domain, N-terminal subdomain"/>
    <property type="match status" value="1"/>
</dbReference>
<keyword evidence="3" id="KW-0694">RNA-binding</keyword>
<dbReference type="EMBL" id="BMWP01000011">
    <property type="protein sequence ID" value="GGW33979.1"/>
    <property type="molecule type" value="Genomic_DNA"/>
</dbReference>
<dbReference type="PROSITE" id="PS50889">
    <property type="entry name" value="S4"/>
    <property type="match status" value="1"/>
</dbReference>
<evidence type="ECO:0000256" key="2">
    <source>
        <dbReference type="ARBA" id="ARBA00023235"/>
    </source>
</evidence>
<evidence type="ECO:0000259" key="5">
    <source>
        <dbReference type="SMART" id="SM00363"/>
    </source>
</evidence>
<feature type="compositionally biased region" description="Basic and acidic residues" evidence="4">
    <location>
        <begin position="8"/>
        <end position="22"/>
    </location>
</feature>
<dbReference type="RefSeq" id="WP_026813181.1">
    <property type="nucleotide sequence ID" value="NZ_BMWP01000011.1"/>
</dbReference>
<dbReference type="InterPro" id="IPR020103">
    <property type="entry name" value="PsdUridine_synth_cat_dom_sf"/>
</dbReference>
<dbReference type="SUPFAM" id="SSF55120">
    <property type="entry name" value="Pseudouridine synthase"/>
    <property type="match status" value="1"/>
</dbReference>
<dbReference type="GO" id="GO:0000455">
    <property type="term" value="P:enzyme-directed rRNA pseudouridine synthesis"/>
    <property type="evidence" value="ECO:0007669"/>
    <property type="project" value="UniProtKB-ARBA"/>
</dbReference>
<dbReference type="Pfam" id="PF00849">
    <property type="entry name" value="PseudoU_synth_2"/>
    <property type="match status" value="1"/>
</dbReference>
<dbReference type="AlphaFoldDB" id="A0A918IVK9"/>
<dbReference type="PANTHER" id="PTHR47683">
    <property type="entry name" value="PSEUDOURIDINE SYNTHASE FAMILY PROTEIN-RELATED"/>
    <property type="match status" value="1"/>
</dbReference>
<dbReference type="Pfam" id="PF01479">
    <property type="entry name" value="S4"/>
    <property type="match status" value="1"/>
</dbReference>
<dbReference type="InterPro" id="IPR050343">
    <property type="entry name" value="RsuA_PseudoU_synthase"/>
</dbReference>
<dbReference type="InterPro" id="IPR002942">
    <property type="entry name" value="S4_RNA-bd"/>
</dbReference>
<dbReference type="InterPro" id="IPR036986">
    <property type="entry name" value="S4_RNA-bd_sf"/>
</dbReference>
<comment type="caution">
    <text evidence="6">The sequence shown here is derived from an EMBL/GenBank/DDBJ whole genome shotgun (WGS) entry which is preliminary data.</text>
</comment>
<dbReference type="NCBIfam" id="TIGR00093">
    <property type="entry name" value="pseudouridine synthase"/>
    <property type="match status" value="1"/>
</dbReference>
<sequence length="280" mass="31774">MSRSSSNGDKKASGRQGGDFRKKSYARGNAPIKKNSEPKAPSDSNVMRLNRYVANSGVCSRRDADIYIEAGSVTVNGKPITEMGYKVKLTDEVKFDGRLLNPEKREYVLLNKPKDFVTTSKDEHGRRAVSSLITQASKAKLIPIGKMDKTTTGLLLFTNDGEMTKRLTKPKNGLRKIYHVELNKNLRGEDLQKIKDGIMVDEKIVRVDDISFIDNSPKREVGIELRSTRNKIIQRIFEELEYEVVKLDRVVYAGLTKKDLPRGHWRYLTKQEVINLGMIK</sequence>
<dbReference type="FunFam" id="3.10.290.10:FF:000003">
    <property type="entry name" value="Pseudouridine synthase"/>
    <property type="match status" value="1"/>
</dbReference>
<dbReference type="Proteomes" id="UP000634668">
    <property type="component" value="Unassembled WGS sequence"/>
</dbReference>
<evidence type="ECO:0000313" key="7">
    <source>
        <dbReference type="Proteomes" id="UP000634668"/>
    </source>
</evidence>
<feature type="domain" description="RNA-binding S4" evidence="5">
    <location>
        <begin position="47"/>
        <end position="104"/>
    </location>
</feature>
<reference evidence="6" key="2">
    <citation type="submission" date="2020-09" db="EMBL/GenBank/DDBJ databases">
        <authorList>
            <person name="Sun Q."/>
            <person name="Kim S."/>
        </authorList>
    </citation>
    <scope>NUCLEOTIDE SEQUENCE</scope>
    <source>
        <strain evidence="6">KCTC 12113</strain>
    </source>
</reference>
<dbReference type="CDD" id="cd00165">
    <property type="entry name" value="S4"/>
    <property type="match status" value="1"/>
</dbReference>
<keyword evidence="2" id="KW-0413">Isomerase</keyword>
<dbReference type="SMART" id="SM00363">
    <property type="entry name" value="S4"/>
    <property type="match status" value="1"/>
</dbReference>
<evidence type="ECO:0000256" key="1">
    <source>
        <dbReference type="ARBA" id="ARBA00008348"/>
    </source>
</evidence>
<reference evidence="6" key="1">
    <citation type="journal article" date="2014" name="Int. J. Syst. Evol. Microbiol.">
        <title>Complete genome sequence of Corynebacterium casei LMG S-19264T (=DSM 44701T), isolated from a smear-ripened cheese.</title>
        <authorList>
            <consortium name="US DOE Joint Genome Institute (JGI-PGF)"/>
            <person name="Walter F."/>
            <person name="Albersmeier A."/>
            <person name="Kalinowski J."/>
            <person name="Ruckert C."/>
        </authorList>
    </citation>
    <scope>NUCLEOTIDE SEQUENCE</scope>
    <source>
        <strain evidence="6">KCTC 12113</strain>
    </source>
</reference>
<name>A0A918IVK9_9FLAO</name>
<dbReference type="InterPro" id="IPR006145">
    <property type="entry name" value="PsdUridine_synth_RsuA/RluA"/>
</dbReference>
<dbReference type="InterPro" id="IPR000748">
    <property type="entry name" value="PsdUridine_synth_RsuA/RluB/E/F"/>
</dbReference>
<evidence type="ECO:0000256" key="4">
    <source>
        <dbReference type="SAM" id="MobiDB-lite"/>
    </source>
</evidence>
<dbReference type="InterPro" id="IPR042092">
    <property type="entry name" value="PsdUridine_s_RsuA/RluB/E/F_cat"/>
</dbReference>
<proteinExistence type="inferred from homology"/>
<dbReference type="PANTHER" id="PTHR47683:SF2">
    <property type="entry name" value="RNA-BINDING S4 DOMAIN-CONTAINING PROTEIN"/>
    <property type="match status" value="1"/>
</dbReference>
<feature type="region of interest" description="Disordered" evidence="4">
    <location>
        <begin position="1"/>
        <end position="44"/>
    </location>
</feature>
<protein>
    <submittedName>
        <fullName evidence="6">Pseudouridylate synthase</fullName>
    </submittedName>
</protein>
<dbReference type="Gene3D" id="3.10.290.10">
    <property type="entry name" value="RNA-binding S4 domain"/>
    <property type="match status" value="1"/>
</dbReference>
<dbReference type="SUPFAM" id="SSF55174">
    <property type="entry name" value="Alpha-L RNA-binding motif"/>
    <property type="match status" value="1"/>
</dbReference>
<organism evidence="6 7">
    <name type="scientific">Arenibacter certesii</name>
    <dbReference type="NCBI Taxonomy" id="228955"/>
    <lineage>
        <taxon>Bacteria</taxon>
        <taxon>Pseudomonadati</taxon>
        <taxon>Bacteroidota</taxon>
        <taxon>Flavobacteriia</taxon>
        <taxon>Flavobacteriales</taxon>
        <taxon>Flavobacteriaceae</taxon>
        <taxon>Arenibacter</taxon>
    </lineage>
</organism>
<keyword evidence="7" id="KW-1185">Reference proteome</keyword>
<dbReference type="Gene3D" id="3.30.70.1560">
    <property type="entry name" value="Alpha-L RNA-binding motif"/>
    <property type="match status" value="1"/>
</dbReference>